<feature type="binding site" evidence="6">
    <location>
        <position position="140"/>
    </location>
    <ligand>
        <name>S-adenosyl-L-methionine</name>
        <dbReference type="ChEBI" id="CHEBI:59789"/>
    </ligand>
</feature>
<evidence type="ECO:0000313" key="9">
    <source>
        <dbReference type="Proteomes" id="UP000234329"/>
    </source>
</evidence>
<evidence type="ECO:0000256" key="3">
    <source>
        <dbReference type="ARBA" id="ARBA00022679"/>
    </source>
</evidence>
<feature type="binding site" evidence="6">
    <location>
        <position position="118"/>
    </location>
    <ligand>
        <name>S-adenosyl-L-methionine</name>
        <dbReference type="ChEBI" id="CHEBI:59789"/>
    </ligand>
</feature>
<feature type="binding site" evidence="6">
    <location>
        <position position="84"/>
    </location>
    <ligand>
        <name>S-adenosyl-L-methionine</name>
        <dbReference type="ChEBI" id="CHEBI:59789"/>
    </ligand>
</feature>
<evidence type="ECO:0000256" key="6">
    <source>
        <dbReference type="PIRSR" id="PIRSR000410-1"/>
    </source>
</evidence>
<evidence type="ECO:0000256" key="5">
    <source>
        <dbReference type="PIRNR" id="PIRNR000410"/>
    </source>
</evidence>
<dbReference type="InterPro" id="IPR000780">
    <property type="entry name" value="CheR_MeTrfase"/>
</dbReference>
<accession>A0A2I1DMT5</accession>
<reference evidence="8 9" key="1">
    <citation type="submission" date="2017-03" db="EMBL/GenBank/DDBJ databases">
        <title>Draft genime sequence of the acidophilic sulfur-oxidizing bacterium Acidithiobacillus sp. SH, isolated from seawater.</title>
        <authorList>
            <person name="Sharmin S."/>
            <person name="Tokuhisa M."/>
            <person name="Kanao T."/>
            <person name="Kamimura K."/>
        </authorList>
    </citation>
    <scope>NUCLEOTIDE SEQUENCE [LARGE SCALE GENOMIC DNA]</scope>
    <source>
        <strain evidence="8 9">SH</strain>
    </source>
</reference>
<evidence type="ECO:0000256" key="4">
    <source>
        <dbReference type="ARBA" id="ARBA00022691"/>
    </source>
</evidence>
<dbReference type="Gene3D" id="3.40.50.150">
    <property type="entry name" value="Vaccinia Virus protein VP39"/>
    <property type="match status" value="1"/>
</dbReference>
<dbReference type="InterPro" id="IPR050903">
    <property type="entry name" value="Bact_Chemotaxis_MeTrfase"/>
</dbReference>
<dbReference type="EC" id="2.1.1.80" evidence="5"/>
<dbReference type="FunCoup" id="A0A2I1DMT5">
    <property type="interactions" value="239"/>
</dbReference>
<dbReference type="OrthoDB" id="5291131at2"/>
<comment type="function">
    <text evidence="5">Methylation of the membrane-bound methyl-accepting chemotaxis proteins (MCP) to form gamma-glutamyl methyl ester residues in MCP.</text>
</comment>
<dbReference type="RefSeq" id="WP_101537417.1">
    <property type="nucleotide sequence ID" value="NZ_MXAV01000022.1"/>
</dbReference>
<dbReference type="PROSITE" id="PS50123">
    <property type="entry name" value="CHER"/>
    <property type="match status" value="1"/>
</dbReference>
<dbReference type="InterPro" id="IPR022641">
    <property type="entry name" value="CheR_N"/>
</dbReference>
<evidence type="ECO:0000313" key="8">
    <source>
        <dbReference type="EMBL" id="PKY11186.1"/>
    </source>
</evidence>
<dbReference type="InterPro" id="IPR026024">
    <property type="entry name" value="Chemotaxis_MeTrfase_CheR"/>
</dbReference>
<evidence type="ECO:0000256" key="1">
    <source>
        <dbReference type="ARBA" id="ARBA00001541"/>
    </source>
</evidence>
<dbReference type="EMBL" id="MXAV01000022">
    <property type="protein sequence ID" value="PKY11186.1"/>
    <property type="molecule type" value="Genomic_DNA"/>
</dbReference>
<dbReference type="PIRSF" id="PIRSF000410">
    <property type="entry name" value="CheR"/>
    <property type="match status" value="1"/>
</dbReference>
<dbReference type="InterPro" id="IPR036804">
    <property type="entry name" value="CheR_N_sf"/>
</dbReference>
<protein>
    <recommendedName>
        <fullName evidence="5">Chemotaxis protein methyltransferase</fullName>
        <ecNumber evidence="5">2.1.1.80</ecNumber>
    </recommendedName>
</protein>
<keyword evidence="4 5" id="KW-0949">S-adenosyl-L-methionine</keyword>
<dbReference type="SUPFAM" id="SSF47757">
    <property type="entry name" value="Chemotaxis receptor methyltransferase CheR, N-terminal domain"/>
    <property type="match status" value="1"/>
</dbReference>
<dbReference type="SUPFAM" id="SSF53335">
    <property type="entry name" value="S-adenosyl-L-methionine-dependent methyltransferases"/>
    <property type="match status" value="1"/>
</dbReference>
<feature type="binding site" evidence="6">
    <location>
        <begin position="198"/>
        <end position="199"/>
    </location>
    <ligand>
        <name>S-adenosyl-L-methionine</name>
        <dbReference type="ChEBI" id="CHEBI:59789"/>
    </ligand>
</feature>
<dbReference type="Pfam" id="PF01739">
    <property type="entry name" value="CheR"/>
    <property type="match status" value="1"/>
</dbReference>
<sequence length="269" mass="30587">MASPSGEIILTPAEYQHIQKFLAHEAGISLGPSKQTLAMGRLGKRLRARNCLNYEAYLQLLHQDSAERQQAIDLLTTNETYFFREPKHFAFLGEQAIPTWSSRDKVRIWSAASSSGEEAYSIAMVLAERRGKKWEIFASDLSSQVLLTAERAIYPMTRAEKIPKAYLKRYCLRGTGHQEGFFSIAPEIRGFVNFAQINLNKTLPDVGEFDMIFLRNVLIYFEVPEKRAICQRLLQKLRPGGFFLVGHSESLNGIVDNLQLLQPAVYKKE</sequence>
<proteinExistence type="predicted"/>
<feature type="binding site" evidence="6">
    <location>
        <begin position="215"/>
        <end position="216"/>
    </location>
    <ligand>
        <name>S-adenosyl-L-methionine</name>
        <dbReference type="ChEBI" id="CHEBI:59789"/>
    </ligand>
</feature>
<evidence type="ECO:0000256" key="2">
    <source>
        <dbReference type="ARBA" id="ARBA00022603"/>
    </source>
</evidence>
<organism evidence="8 9">
    <name type="scientific">Acidithiobacillus marinus</name>
    <dbReference type="NCBI Taxonomy" id="187490"/>
    <lineage>
        <taxon>Bacteria</taxon>
        <taxon>Pseudomonadati</taxon>
        <taxon>Pseudomonadota</taxon>
        <taxon>Acidithiobacillia</taxon>
        <taxon>Acidithiobacillales</taxon>
        <taxon>Acidithiobacillaceae</taxon>
        <taxon>Acidithiobacillus</taxon>
    </lineage>
</organism>
<comment type="catalytic activity">
    <reaction evidence="1 5">
        <text>L-glutamyl-[protein] + S-adenosyl-L-methionine = [protein]-L-glutamate 5-O-methyl ester + S-adenosyl-L-homocysteine</text>
        <dbReference type="Rhea" id="RHEA:24452"/>
        <dbReference type="Rhea" id="RHEA-COMP:10208"/>
        <dbReference type="Rhea" id="RHEA-COMP:10311"/>
        <dbReference type="ChEBI" id="CHEBI:29973"/>
        <dbReference type="ChEBI" id="CHEBI:57856"/>
        <dbReference type="ChEBI" id="CHEBI:59789"/>
        <dbReference type="ChEBI" id="CHEBI:82795"/>
        <dbReference type="EC" id="2.1.1.80"/>
    </reaction>
</comment>
<evidence type="ECO:0000259" key="7">
    <source>
        <dbReference type="PROSITE" id="PS50123"/>
    </source>
</evidence>
<feature type="binding site" evidence="6">
    <location>
        <position position="78"/>
    </location>
    <ligand>
        <name>S-adenosyl-L-methionine</name>
        <dbReference type="ChEBI" id="CHEBI:59789"/>
    </ligand>
</feature>
<dbReference type="Proteomes" id="UP000234329">
    <property type="component" value="Unassembled WGS sequence"/>
</dbReference>
<dbReference type="InterPro" id="IPR022642">
    <property type="entry name" value="CheR_C"/>
</dbReference>
<dbReference type="InterPro" id="IPR029063">
    <property type="entry name" value="SAM-dependent_MTases_sf"/>
</dbReference>
<keyword evidence="2 5" id="KW-0489">Methyltransferase</keyword>
<name>A0A2I1DMT5_9PROT</name>
<dbReference type="AlphaFoldDB" id="A0A2I1DMT5"/>
<dbReference type="PANTHER" id="PTHR24422:SF26">
    <property type="entry name" value="CHEMOTAXIS PROTEIN METHYLTRANSFERASE"/>
    <property type="match status" value="1"/>
</dbReference>
<dbReference type="InParanoid" id="A0A2I1DMT5"/>
<dbReference type="GO" id="GO:0008983">
    <property type="term" value="F:protein-glutamate O-methyltransferase activity"/>
    <property type="evidence" value="ECO:0007669"/>
    <property type="project" value="UniProtKB-EC"/>
</dbReference>
<dbReference type="GO" id="GO:0032259">
    <property type="term" value="P:methylation"/>
    <property type="evidence" value="ECO:0007669"/>
    <property type="project" value="UniProtKB-KW"/>
</dbReference>
<feature type="domain" description="CheR-type methyltransferase" evidence="7">
    <location>
        <begin position="3"/>
        <end position="269"/>
    </location>
</feature>
<dbReference type="Gene3D" id="1.10.155.10">
    <property type="entry name" value="Chemotaxis receptor methyltransferase CheR, N-terminal domain"/>
    <property type="match status" value="1"/>
</dbReference>
<gene>
    <name evidence="8" type="ORF">B1757_05765</name>
</gene>
<dbReference type="SMART" id="SM00138">
    <property type="entry name" value="MeTrc"/>
    <property type="match status" value="1"/>
</dbReference>
<dbReference type="PRINTS" id="PR00996">
    <property type="entry name" value="CHERMTFRASE"/>
</dbReference>
<dbReference type="PANTHER" id="PTHR24422">
    <property type="entry name" value="CHEMOTAXIS PROTEIN METHYLTRANSFERASE"/>
    <property type="match status" value="1"/>
</dbReference>
<keyword evidence="3 5" id="KW-0808">Transferase</keyword>
<feature type="binding site" evidence="6">
    <location>
        <position position="80"/>
    </location>
    <ligand>
        <name>S-adenosyl-L-methionine</name>
        <dbReference type="ChEBI" id="CHEBI:59789"/>
    </ligand>
</feature>
<keyword evidence="9" id="KW-1185">Reference proteome</keyword>
<comment type="caution">
    <text evidence="8">The sequence shown here is derived from an EMBL/GenBank/DDBJ whole genome shotgun (WGS) entry which is preliminary data.</text>
</comment>
<dbReference type="Pfam" id="PF03705">
    <property type="entry name" value="CheR_N"/>
    <property type="match status" value="1"/>
</dbReference>